<dbReference type="OrthoDB" id="1448867at2"/>
<comment type="caution">
    <text evidence="1">The sequence shown here is derived from an EMBL/GenBank/DDBJ whole genome shotgun (WGS) entry which is preliminary data.</text>
</comment>
<accession>A9E9H6</accession>
<name>A9E9H6_9FLAO</name>
<reference evidence="1 2" key="1">
    <citation type="journal article" date="2011" name="J. Bacteriol.">
        <title>Genome sequence of the algicidal bacterium Kordia algicida OT-1.</title>
        <authorList>
            <person name="Lee H.S."/>
            <person name="Kang S.G."/>
            <person name="Kwon K.K."/>
            <person name="Lee J.H."/>
            <person name="Kim S.J."/>
        </authorList>
    </citation>
    <scope>NUCLEOTIDE SEQUENCE [LARGE SCALE GENOMIC DNA]</scope>
    <source>
        <strain evidence="1 2">OT-1</strain>
    </source>
</reference>
<proteinExistence type="predicted"/>
<organism evidence="1 2">
    <name type="scientific">Kordia algicida OT-1</name>
    <dbReference type="NCBI Taxonomy" id="391587"/>
    <lineage>
        <taxon>Bacteria</taxon>
        <taxon>Pseudomonadati</taxon>
        <taxon>Bacteroidota</taxon>
        <taxon>Flavobacteriia</taxon>
        <taxon>Flavobacteriales</taxon>
        <taxon>Flavobacteriaceae</taxon>
        <taxon>Kordia</taxon>
    </lineage>
</organism>
<keyword evidence="2" id="KW-1185">Reference proteome</keyword>
<dbReference type="EMBL" id="ABIB01000014">
    <property type="protein sequence ID" value="EDP94673.1"/>
    <property type="molecule type" value="Genomic_DNA"/>
</dbReference>
<dbReference type="STRING" id="391587.KAOT1_00315"/>
<evidence type="ECO:0000313" key="2">
    <source>
        <dbReference type="Proteomes" id="UP000002945"/>
    </source>
</evidence>
<dbReference type="HOGENOM" id="CLU_2916579_0_0_10"/>
<evidence type="ECO:0000313" key="1">
    <source>
        <dbReference type="EMBL" id="EDP94673.1"/>
    </source>
</evidence>
<protein>
    <submittedName>
        <fullName evidence="1">Uncharacterized protein</fullName>
    </submittedName>
</protein>
<dbReference type="AlphaFoldDB" id="A9E9H6"/>
<dbReference type="Proteomes" id="UP000002945">
    <property type="component" value="Unassembled WGS sequence"/>
</dbReference>
<dbReference type="RefSeq" id="WP_007092647.1">
    <property type="nucleotide sequence ID" value="NZ_CP142125.1"/>
</dbReference>
<gene>
    <name evidence="1" type="ORF">KAOT1_00315</name>
</gene>
<sequence>MRTLISIAVGFWIAREISSRYHKRLCTQIQLKQKRRLQAYFKDQGFSQRQIKEYTKSILNL</sequence>